<dbReference type="Pfam" id="PF02739">
    <property type="entry name" value="5_3_exonuc_N"/>
    <property type="match status" value="1"/>
</dbReference>
<reference evidence="2" key="1">
    <citation type="submission" date="2018-05" db="EMBL/GenBank/DDBJ databases">
        <authorList>
            <person name="Lanie J.A."/>
            <person name="Ng W.-L."/>
            <person name="Kazmierczak K.M."/>
            <person name="Andrzejewski T.M."/>
            <person name="Davidsen T.M."/>
            <person name="Wayne K.J."/>
            <person name="Tettelin H."/>
            <person name="Glass J.I."/>
            <person name="Rusch D."/>
            <person name="Podicherti R."/>
            <person name="Tsui H.-C.T."/>
            <person name="Winkler M.E."/>
        </authorList>
    </citation>
    <scope>NUCLEOTIDE SEQUENCE</scope>
</reference>
<accession>A0A382TQA3</accession>
<feature type="non-terminal residue" evidence="2">
    <location>
        <position position="122"/>
    </location>
</feature>
<organism evidence="2">
    <name type="scientific">marine metagenome</name>
    <dbReference type="NCBI Taxonomy" id="408172"/>
    <lineage>
        <taxon>unclassified sequences</taxon>
        <taxon>metagenomes</taxon>
        <taxon>ecological metagenomes</taxon>
    </lineage>
</organism>
<sequence length="122" mass="14605">MILIDFTQIAIGGLMTQMHYGSDELDEKLVRHVVLNTLRYYRSTFSEKYGELVICCDSKHYWRRDYFPNYKANRKKDREKSEYDWNEIFTLLNQIKDEVKDNFPYKVIEIYGAEADDIIGTL</sequence>
<name>A0A382TQA3_9ZZZZ</name>
<dbReference type="GO" id="GO:0004518">
    <property type="term" value="F:nuclease activity"/>
    <property type="evidence" value="ECO:0007669"/>
    <property type="project" value="UniProtKB-ARBA"/>
</dbReference>
<dbReference type="GO" id="GO:0016788">
    <property type="term" value="F:hydrolase activity, acting on ester bonds"/>
    <property type="evidence" value="ECO:0007669"/>
    <property type="project" value="UniProtKB-ARBA"/>
</dbReference>
<protein>
    <recommendedName>
        <fullName evidence="1">5'-3' exonuclease alpha-helical arch N-terminal domain-containing protein</fullName>
    </recommendedName>
</protein>
<dbReference type="AlphaFoldDB" id="A0A382TQA3"/>
<dbReference type="InterPro" id="IPR020046">
    <property type="entry name" value="5-3_exonucl_a-hlix_arch_N"/>
</dbReference>
<feature type="domain" description="5'-3' exonuclease alpha-helical arch N-terminal" evidence="1">
    <location>
        <begin position="35"/>
        <end position="122"/>
    </location>
</feature>
<dbReference type="EMBL" id="UINC01137975">
    <property type="protein sequence ID" value="SVD23638.1"/>
    <property type="molecule type" value="Genomic_DNA"/>
</dbReference>
<evidence type="ECO:0000313" key="2">
    <source>
        <dbReference type="EMBL" id="SVD23638.1"/>
    </source>
</evidence>
<dbReference type="SUPFAM" id="SSF88723">
    <property type="entry name" value="PIN domain-like"/>
    <property type="match status" value="1"/>
</dbReference>
<proteinExistence type="predicted"/>
<dbReference type="Gene3D" id="3.40.50.1010">
    <property type="entry name" value="5'-nuclease"/>
    <property type="match status" value="1"/>
</dbReference>
<gene>
    <name evidence="2" type="ORF">METZ01_LOCUS376492</name>
</gene>
<dbReference type="GO" id="GO:0003677">
    <property type="term" value="F:DNA binding"/>
    <property type="evidence" value="ECO:0007669"/>
    <property type="project" value="InterPro"/>
</dbReference>
<dbReference type="CDD" id="cd09860">
    <property type="entry name" value="PIN_T4-like"/>
    <property type="match status" value="1"/>
</dbReference>
<evidence type="ECO:0000259" key="1">
    <source>
        <dbReference type="Pfam" id="PF02739"/>
    </source>
</evidence>
<dbReference type="InterPro" id="IPR029060">
    <property type="entry name" value="PIN-like_dom_sf"/>
</dbReference>